<proteinExistence type="predicted"/>
<keyword evidence="2" id="KW-1185">Reference proteome</keyword>
<protein>
    <submittedName>
        <fullName evidence="1">Uncharacterized protein</fullName>
    </submittedName>
</protein>
<dbReference type="GeneID" id="25918548"/>
<dbReference type="RefSeq" id="XP_014143345.1">
    <property type="nucleotide sequence ID" value="XM_014287870.1"/>
</dbReference>
<evidence type="ECO:0000313" key="2">
    <source>
        <dbReference type="Proteomes" id="UP000054560"/>
    </source>
</evidence>
<organism evidence="1 2">
    <name type="scientific">Sphaeroforma arctica JP610</name>
    <dbReference type="NCBI Taxonomy" id="667725"/>
    <lineage>
        <taxon>Eukaryota</taxon>
        <taxon>Ichthyosporea</taxon>
        <taxon>Ichthyophonida</taxon>
        <taxon>Sphaeroforma</taxon>
    </lineage>
</organism>
<gene>
    <name evidence="1" type="ORF">SARC_18044</name>
</gene>
<dbReference type="Proteomes" id="UP000054560">
    <property type="component" value="Unassembled WGS sequence"/>
</dbReference>
<sequence length="102" mass="11327">MCARDLINSEDAFELLSSIETEVQHLNNALPHLYVTMTTYRGLSLNEYVYCVLDLKWRVVELILFLDQARASLDTTVVMATDERAGGGTGAAQEMCNGDVPQ</sequence>
<name>A0A0L0EZZ3_9EUKA</name>
<reference evidence="1 2" key="1">
    <citation type="submission" date="2011-02" db="EMBL/GenBank/DDBJ databases">
        <title>The Genome Sequence of Sphaeroforma arctica JP610.</title>
        <authorList>
            <consortium name="The Broad Institute Genome Sequencing Platform"/>
            <person name="Russ C."/>
            <person name="Cuomo C."/>
            <person name="Young S.K."/>
            <person name="Zeng Q."/>
            <person name="Gargeya S."/>
            <person name="Alvarado L."/>
            <person name="Berlin A."/>
            <person name="Chapman S.B."/>
            <person name="Chen Z."/>
            <person name="Freedman E."/>
            <person name="Gellesch M."/>
            <person name="Goldberg J."/>
            <person name="Griggs A."/>
            <person name="Gujja S."/>
            <person name="Heilman E."/>
            <person name="Heiman D."/>
            <person name="Howarth C."/>
            <person name="Mehta T."/>
            <person name="Neiman D."/>
            <person name="Pearson M."/>
            <person name="Roberts A."/>
            <person name="Saif S."/>
            <person name="Shea T."/>
            <person name="Shenoy N."/>
            <person name="Sisk P."/>
            <person name="Stolte C."/>
            <person name="Sykes S."/>
            <person name="White J."/>
            <person name="Yandava C."/>
            <person name="Burger G."/>
            <person name="Gray M.W."/>
            <person name="Holland P.W.H."/>
            <person name="King N."/>
            <person name="Lang F.B.F."/>
            <person name="Roger A.J."/>
            <person name="Ruiz-Trillo I."/>
            <person name="Haas B."/>
            <person name="Nusbaum C."/>
            <person name="Birren B."/>
        </authorList>
    </citation>
    <scope>NUCLEOTIDE SEQUENCE [LARGE SCALE GENOMIC DNA]</scope>
    <source>
        <strain evidence="1 2">JP610</strain>
    </source>
</reference>
<dbReference type="EMBL" id="KQ254939">
    <property type="protein sequence ID" value="KNC69443.1"/>
    <property type="molecule type" value="Genomic_DNA"/>
</dbReference>
<evidence type="ECO:0000313" key="1">
    <source>
        <dbReference type="EMBL" id="KNC69443.1"/>
    </source>
</evidence>
<dbReference type="AlphaFoldDB" id="A0A0L0EZZ3"/>
<feature type="non-terminal residue" evidence="1">
    <location>
        <position position="102"/>
    </location>
</feature>
<accession>A0A0L0EZZ3</accession>